<sequence>MYPNAPFCNNDPMSFDIPSDFVSCLTYDLEAAVHRQRVFYYQVSLPHYTDNKLLENSVIRYRKFLHMKRSYPDSFIVPCLDIDLIWHTHLLNPLSYKSHTMLILGEHFGHYDSVNDRSEGSKLCRSMNETQIMWEELYKERFTNKASMYRGLPPN</sequence>
<evidence type="ECO:0000313" key="1">
    <source>
        <dbReference type="EMBL" id="CAC5415007.1"/>
    </source>
</evidence>
<organism evidence="1 2">
    <name type="scientific">Mytilus coruscus</name>
    <name type="common">Sea mussel</name>
    <dbReference type="NCBI Taxonomy" id="42192"/>
    <lineage>
        <taxon>Eukaryota</taxon>
        <taxon>Metazoa</taxon>
        <taxon>Spiralia</taxon>
        <taxon>Lophotrochozoa</taxon>
        <taxon>Mollusca</taxon>
        <taxon>Bivalvia</taxon>
        <taxon>Autobranchia</taxon>
        <taxon>Pteriomorphia</taxon>
        <taxon>Mytilida</taxon>
        <taxon>Mytiloidea</taxon>
        <taxon>Mytilidae</taxon>
        <taxon>Mytilinae</taxon>
        <taxon>Mytilus</taxon>
    </lineage>
</organism>
<evidence type="ECO:0000313" key="2">
    <source>
        <dbReference type="Proteomes" id="UP000507470"/>
    </source>
</evidence>
<protein>
    <submittedName>
        <fullName evidence="1">Uncharacterized protein</fullName>
    </submittedName>
</protein>
<name>A0A6J8E3P9_MYTCO</name>
<dbReference type="OrthoDB" id="2684236at2759"/>
<dbReference type="AlphaFoldDB" id="A0A6J8E3P9"/>
<dbReference type="PANTHER" id="PTHR34365:SF7">
    <property type="entry name" value="GLYCINE-RICH DOMAIN-CONTAINING PROTEIN 1"/>
    <property type="match status" value="1"/>
</dbReference>
<dbReference type="Pfam" id="PF07173">
    <property type="entry name" value="GRDP-like"/>
    <property type="match status" value="1"/>
</dbReference>
<gene>
    <name evidence="1" type="ORF">MCOR_47733</name>
</gene>
<accession>A0A6J8E3P9</accession>
<reference evidence="1 2" key="1">
    <citation type="submission" date="2020-06" db="EMBL/GenBank/DDBJ databases">
        <authorList>
            <person name="Li R."/>
            <person name="Bekaert M."/>
        </authorList>
    </citation>
    <scope>NUCLEOTIDE SEQUENCE [LARGE SCALE GENOMIC DNA]</scope>
    <source>
        <strain evidence="2">wild</strain>
    </source>
</reference>
<proteinExistence type="predicted"/>
<dbReference type="EMBL" id="CACVKT020008376">
    <property type="protein sequence ID" value="CAC5415007.1"/>
    <property type="molecule type" value="Genomic_DNA"/>
</dbReference>
<dbReference type="InterPro" id="IPR009836">
    <property type="entry name" value="GRDP-like"/>
</dbReference>
<dbReference type="PANTHER" id="PTHR34365">
    <property type="entry name" value="ENOLASE (DUF1399)"/>
    <property type="match status" value="1"/>
</dbReference>
<dbReference type="Proteomes" id="UP000507470">
    <property type="component" value="Unassembled WGS sequence"/>
</dbReference>
<keyword evidence="2" id="KW-1185">Reference proteome</keyword>